<evidence type="ECO:0000313" key="2">
    <source>
        <dbReference type="EMBL" id="GAA5506956.1"/>
    </source>
</evidence>
<dbReference type="SMART" id="SM01321">
    <property type="entry name" value="Y1_Tnp"/>
    <property type="match status" value="1"/>
</dbReference>
<comment type="caution">
    <text evidence="2">The sequence shown here is derived from an EMBL/GenBank/DDBJ whole genome shotgun (WGS) entry which is preliminary data.</text>
</comment>
<dbReference type="EMBL" id="BAABRO010000004">
    <property type="protein sequence ID" value="GAA5506956.1"/>
    <property type="molecule type" value="Genomic_DNA"/>
</dbReference>
<evidence type="ECO:0000313" key="3">
    <source>
        <dbReference type="Proteomes" id="UP001416858"/>
    </source>
</evidence>
<dbReference type="PANTHER" id="PTHR33360">
    <property type="entry name" value="TRANSPOSASE FOR INSERTION SEQUENCE ELEMENT IS200"/>
    <property type="match status" value="1"/>
</dbReference>
<dbReference type="InterPro" id="IPR036515">
    <property type="entry name" value="Transposase_17_sf"/>
</dbReference>
<keyword evidence="3" id="KW-1185">Reference proteome</keyword>
<feature type="domain" description="Transposase IS200-like" evidence="1">
    <location>
        <begin position="4"/>
        <end position="118"/>
    </location>
</feature>
<dbReference type="Proteomes" id="UP001416858">
    <property type="component" value="Unassembled WGS sequence"/>
</dbReference>
<name>A0ABP9VP55_9BACT</name>
<sequence length="154" mass="18181">MGSYTQLTYHIVYATKYRTRSIVTEIRERLYEYIGGTLRSKNGRLVQIGGVADHVHLLAQLSPSLAVSGVIRDVKANSSRWMNEQPEVKRTFEWQKGYGAFTVSYSRIPKVRAYIHNQEEHHRKITFQEEYVDFLKRHDIQFRTEHLFEDEHHG</sequence>
<dbReference type="RefSeq" id="WP_345683850.1">
    <property type="nucleotide sequence ID" value="NZ_BAABRO010000004.1"/>
</dbReference>
<dbReference type="Pfam" id="PF01797">
    <property type="entry name" value="Y1_Tnp"/>
    <property type="match status" value="1"/>
</dbReference>
<organism evidence="2 3">
    <name type="scientific">Novipirellula caenicola</name>
    <dbReference type="NCBI Taxonomy" id="1536901"/>
    <lineage>
        <taxon>Bacteria</taxon>
        <taxon>Pseudomonadati</taxon>
        <taxon>Planctomycetota</taxon>
        <taxon>Planctomycetia</taxon>
        <taxon>Pirellulales</taxon>
        <taxon>Pirellulaceae</taxon>
        <taxon>Novipirellula</taxon>
    </lineage>
</organism>
<accession>A0ABP9VP55</accession>
<proteinExistence type="predicted"/>
<dbReference type="PANTHER" id="PTHR33360:SF2">
    <property type="entry name" value="TRANSPOSASE FOR INSERTION SEQUENCE ELEMENT IS200"/>
    <property type="match status" value="1"/>
</dbReference>
<dbReference type="Gene3D" id="3.30.70.1290">
    <property type="entry name" value="Transposase IS200-like"/>
    <property type="match status" value="1"/>
</dbReference>
<evidence type="ECO:0000259" key="1">
    <source>
        <dbReference type="SMART" id="SM01321"/>
    </source>
</evidence>
<protein>
    <recommendedName>
        <fullName evidence="1">Transposase IS200-like domain-containing protein</fullName>
    </recommendedName>
</protein>
<gene>
    <name evidence="2" type="ORF">Rcae01_02409</name>
</gene>
<dbReference type="InterPro" id="IPR002686">
    <property type="entry name" value="Transposase_17"/>
</dbReference>
<dbReference type="NCBIfam" id="NF033573">
    <property type="entry name" value="transpos_IS200"/>
    <property type="match status" value="1"/>
</dbReference>
<reference evidence="2 3" key="1">
    <citation type="submission" date="2024-02" db="EMBL/GenBank/DDBJ databases">
        <title>Rhodopirellula caenicola NBRC 110016.</title>
        <authorList>
            <person name="Ichikawa N."/>
            <person name="Katano-Makiyama Y."/>
            <person name="Hidaka K."/>
        </authorList>
    </citation>
    <scope>NUCLEOTIDE SEQUENCE [LARGE SCALE GENOMIC DNA]</scope>
    <source>
        <strain evidence="2 3">NBRC 110016</strain>
    </source>
</reference>
<dbReference type="SUPFAM" id="SSF143422">
    <property type="entry name" value="Transposase IS200-like"/>
    <property type="match status" value="1"/>
</dbReference>